<comment type="similarity">
    <text evidence="2 3">Belongs to the cytochrome P450 family.</text>
</comment>
<organism evidence="4 5">
    <name type="scientific">Lonsdalea populi</name>
    <dbReference type="NCBI Taxonomy" id="1172565"/>
    <lineage>
        <taxon>Bacteria</taxon>
        <taxon>Pseudomonadati</taxon>
        <taxon>Pseudomonadota</taxon>
        <taxon>Gammaproteobacteria</taxon>
        <taxon>Enterobacterales</taxon>
        <taxon>Pectobacteriaceae</taxon>
        <taxon>Lonsdalea</taxon>
    </lineage>
</organism>
<dbReference type="SUPFAM" id="SSF48264">
    <property type="entry name" value="Cytochrome P450"/>
    <property type="match status" value="1"/>
</dbReference>
<dbReference type="STRING" id="1172565.AU508_13530"/>
<keyword evidence="3" id="KW-0503">Monooxygenase</keyword>
<evidence type="ECO:0000256" key="1">
    <source>
        <dbReference type="ARBA" id="ARBA00001971"/>
    </source>
</evidence>
<keyword evidence="3" id="KW-0479">Metal-binding</keyword>
<dbReference type="PROSITE" id="PS00086">
    <property type="entry name" value="CYTOCHROME_P450"/>
    <property type="match status" value="1"/>
</dbReference>
<name>A0A3N0UAE9_9GAMM</name>
<dbReference type="RefSeq" id="WP_123244695.1">
    <property type="nucleotide sequence ID" value="NZ_RJUJ01000015.1"/>
</dbReference>
<dbReference type="InterPro" id="IPR001128">
    <property type="entry name" value="Cyt_P450"/>
</dbReference>
<sequence>MSRATLNPLSAIQHENPYGWYDSLTREQPFGFDPALKLWIAADAASVTAVLEAAQLQVRPVLEPVPAGLVGTPAGEVFGNLVRMREGEHHQRLKSIIIQAIASADMQQVQQKAFAIASHCLQRHDEINDLLFTLPATVVASLCGFTDDELPEMTGLIAEFVLCIPASASAEQQARASLAAQQLLMRYSSQLELVKEGSLLAALLHASVADDWPHRAALIANSIGLLSQTYDATAGLIGNALLAAQRYPQAFSESSLTDFVEEVARFDAPIQNTRRFAAAPFRWRDKEIAVGEVVLLLLAAANRDPQANPQADEFIPGRANRRCFTFSHGRHRCPGQQLAVAITNGFIDALRQHNAAAIETLRCTGYRPSGNARIPVLIL</sequence>
<dbReference type="GO" id="GO:0016705">
    <property type="term" value="F:oxidoreductase activity, acting on paired donors, with incorporation or reduction of molecular oxygen"/>
    <property type="evidence" value="ECO:0007669"/>
    <property type="project" value="InterPro"/>
</dbReference>
<dbReference type="InterPro" id="IPR002397">
    <property type="entry name" value="Cyt_P450_B"/>
</dbReference>
<dbReference type="CDD" id="cd11036">
    <property type="entry name" value="AknT-like"/>
    <property type="match status" value="1"/>
</dbReference>
<dbReference type="GO" id="GO:0005506">
    <property type="term" value="F:iron ion binding"/>
    <property type="evidence" value="ECO:0007669"/>
    <property type="project" value="InterPro"/>
</dbReference>
<dbReference type="Pfam" id="PF00067">
    <property type="entry name" value="p450"/>
    <property type="match status" value="1"/>
</dbReference>
<dbReference type="AlphaFoldDB" id="A0A3N0UAE9"/>
<dbReference type="PANTHER" id="PTHR46696">
    <property type="entry name" value="P450, PUTATIVE (EUROFUNG)-RELATED"/>
    <property type="match status" value="1"/>
</dbReference>
<keyword evidence="3" id="KW-0349">Heme</keyword>
<dbReference type="InterPro" id="IPR036396">
    <property type="entry name" value="Cyt_P450_sf"/>
</dbReference>
<evidence type="ECO:0000256" key="3">
    <source>
        <dbReference type="RuleBase" id="RU000461"/>
    </source>
</evidence>
<dbReference type="Gene3D" id="1.10.630.10">
    <property type="entry name" value="Cytochrome P450"/>
    <property type="match status" value="1"/>
</dbReference>
<gene>
    <name evidence="4" type="ORF">EC392_14080</name>
</gene>
<dbReference type="PANTHER" id="PTHR46696:SF1">
    <property type="entry name" value="CYTOCHROME P450 YJIB-RELATED"/>
    <property type="match status" value="1"/>
</dbReference>
<comment type="caution">
    <text evidence="4">The sequence shown here is derived from an EMBL/GenBank/DDBJ whole genome shotgun (WGS) entry which is preliminary data.</text>
</comment>
<dbReference type="Proteomes" id="UP000274511">
    <property type="component" value="Unassembled WGS sequence"/>
</dbReference>
<proteinExistence type="inferred from homology"/>
<protein>
    <submittedName>
        <fullName evidence="4">Cytochrome P450</fullName>
    </submittedName>
</protein>
<dbReference type="GO" id="GO:0004497">
    <property type="term" value="F:monooxygenase activity"/>
    <property type="evidence" value="ECO:0007669"/>
    <property type="project" value="UniProtKB-KW"/>
</dbReference>
<keyword evidence="3" id="KW-0560">Oxidoreductase</keyword>
<evidence type="ECO:0000313" key="4">
    <source>
        <dbReference type="EMBL" id="ROH77516.1"/>
    </source>
</evidence>
<dbReference type="EMBL" id="RJUJ01000015">
    <property type="protein sequence ID" value="ROH77516.1"/>
    <property type="molecule type" value="Genomic_DNA"/>
</dbReference>
<evidence type="ECO:0000313" key="5">
    <source>
        <dbReference type="Proteomes" id="UP000274511"/>
    </source>
</evidence>
<reference evidence="4 5" key="1">
    <citation type="submission" date="2018-10" db="EMBL/GenBank/DDBJ databases">
        <title>New species genome.</title>
        <authorList>
            <person name="Li Y."/>
        </authorList>
    </citation>
    <scope>NUCLEOTIDE SEQUENCE [LARGE SCALE GENOMIC DNA]</scope>
    <source>
        <strain evidence="4 5">L6_4B</strain>
    </source>
</reference>
<dbReference type="InterPro" id="IPR017972">
    <property type="entry name" value="Cyt_P450_CS"/>
</dbReference>
<dbReference type="GO" id="GO:0020037">
    <property type="term" value="F:heme binding"/>
    <property type="evidence" value="ECO:0007669"/>
    <property type="project" value="InterPro"/>
</dbReference>
<accession>A0A3N0UAE9</accession>
<keyword evidence="3" id="KW-0408">Iron</keyword>
<evidence type="ECO:0000256" key="2">
    <source>
        <dbReference type="ARBA" id="ARBA00010617"/>
    </source>
</evidence>
<dbReference type="PRINTS" id="PR00359">
    <property type="entry name" value="BP450"/>
</dbReference>
<comment type="cofactor">
    <cofactor evidence="1">
        <name>heme</name>
        <dbReference type="ChEBI" id="CHEBI:30413"/>
    </cofactor>
</comment>